<organism evidence="2 3">
    <name type="scientific">Mytilus galloprovincialis</name>
    <name type="common">Mediterranean mussel</name>
    <dbReference type="NCBI Taxonomy" id="29158"/>
    <lineage>
        <taxon>Eukaryota</taxon>
        <taxon>Metazoa</taxon>
        <taxon>Spiralia</taxon>
        <taxon>Lophotrochozoa</taxon>
        <taxon>Mollusca</taxon>
        <taxon>Bivalvia</taxon>
        <taxon>Autobranchia</taxon>
        <taxon>Pteriomorphia</taxon>
        <taxon>Mytilida</taxon>
        <taxon>Mytiloidea</taxon>
        <taxon>Mytilidae</taxon>
        <taxon>Mytilinae</taxon>
        <taxon>Mytilus</taxon>
    </lineage>
</organism>
<dbReference type="AlphaFoldDB" id="A0A8B6GA33"/>
<evidence type="ECO:0000313" key="2">
    <source>
        <dbReference type="EMBL" id="VDI61138.1"/>
    </source>
</evidence>
<dbReference type="OrthoDB" id="6117194at2759"/>
<keyword evidence="3" id="KW-1185">Reference proteome</keyword>
<gene>
    <name evidence="2" type="ORF">MGAL_10B058604</name>
</gene>
<feature type="region of interest" description="Disordered" evidence="1">
    <location>
        <begin position="29"/>
        <end position="58"/>
    </location>
</feature>
<evidence type="ECO:0000256" key="1">
    <source>
        <dbReference type="SAM" id="MobiDB-lite"/>
    </source>
</evidence>
<accession>A0A8B6GA33</accession>
<sequence length="391" mass="44717">MGDKKTSLTVHNHNGHFWRKRILPPKPTATFGVFPTMDSDDDPNNDNLDKSVRKRKRKSALWLHKPKKYSGSIKKIISKSKVETPKNIFDPNENKLSYAPFKRKPTKNIRQKRKKKLFGPNSTEQIVNQLIEIIPAVVCRLKKVNLLGDFVILLNLINQNKFPLQNIAFLLLLEVARWYSLPNTSQMFYSLETMKFWKVLFRLFHGKALRFMSGTKSTGKLLSGSSVSGIFDSQETSINFAVPSAQRVSSFNPVDIDLPSELPAGIIQQAIDLKQTCNSYVLSVDGKKLAPGLNQKHGDQDLFGYEECESLEDQKFRIENEIGLGENIRLSWEHLPIDKQITNITNILALVSCRIKDLRILFKKQTLALRKFQKEAGDNWRTRDMCMPSVV</sequence>
<evidence type="ECO:0000313" key="3">
    <source>
        <dbReference type="Proteomes" id="UP000596742"/>
    </source>
</evidence>
<name>A0A8B6GA33_MYTGA</name>
<reference evidence="2" key="1">
    <citation type="submission" date="2018-11" db="EMBL/GenBank/DDBJ databases">
        <authorList>
            <person name="Alioto T."/>
            <person name="Alioto T."/>
        </authorList>
    </citation>
    <scope>NUCLEOTIDE SEQUENCE</scope>
</reference>
<dbReference type="Proteomes" id="UP000596742">
    <property type="component" value="Unassembled WGS sequence"/>
</dbReference>
<dbReference type="EMBL" id="UYJE01008110">
    <property type="protein sequence ID" value="VDI61138.1"/>
    <property type="molecule type" value="Genomic_DNA"/>
</dbReference>
<proteinExistence type="predicted"/>
<comment type="caution">
    <text evidence="2">The sequence shown here is derived from an EMBL/GenBank/DDBJ whole genome shotgun (WGS) entry which is preliminary data.</text>
</comment>
<protein>
    <submittedName>
        <fullName evidence="2">Uncharacterized protein</fullName>
    </submittedName>
</protein>